<evidence type="ECO:0000313" key="3">
    <source>
        <dbReference type="EMBL" id="WPK10720.1"/>
    </source>
</evidence>
<proteinExistence type="predicted"/>
<dbReference type="RefSeq" id="WP_319835897.1">
    <property type="nucleotide sequence ID" value="NZ_CP137624.1"/>
</dbReference>
<dbReference type="Gene3D" id="2.70.70.10">
    <property type="entry name" value="Glucose Permease (Domain IIA)"/>
    <property type="match status" value="1"/>
</dbReference>
<dbReference type="EC" id="3.4.-.-" evidence="3"/>
<feature type="chain" id="PRO_5046331098" evidence="1">
    <location>
        <begin position="25"/>
        <end position="228"/>
    </location>
</feature>
<name>A0ABZ0RT83_9BACI</name>
<gene>
    <name evidence="3" type="ORF">R6U77_12600</name>
</gene>
<dbReference type="CDD" id="cd12797">
    <property type="entry name" value="M23_peptidase"/>
    <property type="match status" value="1"/>
</dbReference>
<dbReference type="EMBL" id="CP137624">
    <property type="protein sequence ID" value="WPK10720.1"/>
    <property type="molecule type" value="Genomic_DNA"/>
</dbReference>
<sequence length="228" mass="24790">MKKKMIGSIFVLALCFSFAGASLAATIYWPTQSTRITSEYGMRTLNGVTEMHYGLDIGARTAGVAGDAVKAIHNGVVYSAGYHSSYGNVVFINHNGTNQMNYVNVQSVYAHLNTYNVSAGQTVNGNTQIGTMGKTGNVTGVHLHLETRNCPTSTCTNVTQSNATNPKTWLSNFIPASINLLDEDMGQLLEEGSDLSPDSPNYYSHEELVKMSPEELEEIGYPNPFDFQ</sequence>
<accession>A0ABZ0RT83</accession>
<keyword evidence="4" id="KW-1185">Reference proteome</keyword>
<evidence type="ECO:0000259" key="2">
    <source>
        <dbReference type="Pfam" id="PF01551"/>
    </source>
</evidence>
<organism evidence="3 4">
    <name type="scientific">Lysinibacillus louembei</name>
    <dbReference type="NCBI Taxonomy" id="1470088"/>
    <lineage>
        <taxon>Bacteria</taxon>
        <taxon>Bacillati</taxon>
        <taxon>Bacillota</taxon>
        <taxon>Bacilli</taxon>
        <taxon>Bacillales</taxon>
        <taxon>Bacillaceae</taxon>
        <taxon>Lysinibacillus</taxon>
    </lineage>
</organism>
<dbReference type="SUPFAM" id="SSF51261">
    <property type="entry name" value="Duplicated hybrid motif"/>
    <property type="match status" value="1"/>
</dbReference>
<evidence type="ECO:0000313" key="4">
    <source>
        <dbReference type="Proteomes" id="UP001322664"/>
    </source>
</evidence>
<dbReference type="InterPro" id="IPR011055">
    <property type="entry name" value="Dup_hybrid_motif"/>
</dbReference>
<protein>
    <submittedName>
        <fullName evidence="3">M23 family metallopeptidase</fullName>
        <ecNumber evidence="3">3.4.-.-</ecNumber>
    </submittedName>
</protein>
<feature type="domain" description="M23ase beta-sheet core" evidence="2">
    <location>
        <begin position="51"/>
        <end position="149"/>
    </location>
</feature>
<dbReference type="GO" id="GO:0016787">
    <property type="term" value="F:hydrolase activity"/>
    <property type="evidence" value="ECO:0007669"/>
    <property type="project" value="UniProtKB-KW"/>
</dbReference>
<keyword evidence="1" id="KW-0732">Signal</keyword>
<dbReference type="InterPro" id="IPR016047">
    <property type="entry name" value="M23ase_b-sheet_dom"/>
</dbReference>
<reference evidence="3 4" key="1">
    <citation type="submission" date="2023-09" db="EMBL/GenBank/DDBJ databases">
        <authorList>
            <person name="Page C.A."/>
            <person name="Perez-Diaz I.M."/>
        </authorList>
    </citation>
    <scope>NUCLEOTIDE SEQUENCE [LARGE SCALE GENOMIC DNA]</scope>
    <source>
        <strain evidence="3 4">Ll15</strain>
    </source>
</reference>
<feature type="signal peptide" evidence="1">
    <location>
        <begin position="1"/>
        <end position="24"/>
    </location>
</feature>
<dbReference type="Pfam" id="PF01551">
    <property type="entry name" value="Peptidase_M23"/>
    <property type="match status" value="1"/>
</dbReference>
<evidence type="ECO:0000256" key="1">
    <source>
        <dbReference type="SAM" id="SignalP"/>
    </source>
</evidence>
<dbReference type="InterPro" id="IPR050570">
    <property type="entry name" value="Cell_wall_metabolism_enzyme"/>
</dbReference>
<keyword evidence="3" id="KW-0378">Hydrolase</keyword>
<dbReference type="PANTHER" id="PTHR21666">
    <property type="entry name" value="PEPTIDASE-RELATED"/>
    <property type="match status" value="1"/>
</dbReference>
<dbReference type="PANTHER" id="PTHR21666:SF270">
    <property type="entry name" value="MUREIN HYDROLASE ACTIVATOR ENVC"/>
    <property type="match status" value="1"/>
</dbReference>
<dbReference type="Proteomes" id="UP001322664">
    <property type="component" value="Chromosome"/>
</dbReference>